<keyword evidence="2" id="KW-1185">Reference proteome</keyword>
<protein>
    <submittedName>
        <fullName evidence="1">35832_t:CDS:1</fullName>
    </submittedName>
</protein>
<proteinExistence type="predicted"/>
<sequence length="228" mass="25334">MLIANFGLSIHDTNTGPINHENHGPNAFVDPRALKDLSYKCWHDESEKHLEALAISKELDKITQETAVEYRLSGLALLNLRDTISLNVNRTVNMLKWKENCVAMAIGNCGLRRCPNYGTREYQVFPCSFEPPFATLNLTVPPESFFIGADILINGNVATNVDITKDDSFAFEMSIDKMSSGGGSIPICAKIECPTRECAIPFFGGEVENPTIYLLRSALNLKLHQIQQ</sequence>
<dbReference type="Proteomes" id="UP000789920">
    <property type="component" value="Unassembled WGS sequence"/>
</dbReference>
<gene>
    <name evidence="1" type="ORF">RPERSI_LOCUS1275</name>
</gene>
<evidence type="ECO:0000313" key="2">
    <source>
        <dbReference type="Proteomes" id="UP000789920"/>
    </source>
</evidence>
<dbReference type="EMBL" id="CAJVQC010001139">
    <property type="protein sequence ID" value="CAG8488331.1"/>
    <property type="molecule type" value="Genomic_DNA"/>
</dbReference>
<accession>A0ACA9KSH7</accession>
<evidence type="ECO:0000313" key="1">
    <source>
        <dbReference type="EMBL" id="CAG8488331.1"/>
    </source>
</evidence>
<reference evidence="1" key="1">
    <citation type="submission" date="2021-06" db="EMBL/GenBank/DDBJ databases">
        <authorList>
            <person name="Kallberg Y."/>
            <person name="Tangrot J."/>
            <person name="Rosling A."/>
        </authorList>
    </citation>
    <scope>NUCLEOTIDE SEQUENCE</scope>
    <source>
        <strain evidence="1">MA461A</strain>
    </source>
</reference>
<organism evidence="1 2">
    <name type="scientific">Racocetra persica</name>
    <dbReference type="NCBI Taxonomy" id="160502"/>
    <lineage>
        <taxon>Eukaryota</taxon>
        <taxon>Fungi</taxon>
        <taxon>Fungi incertae sedis</taxon>
        <taxon>Mucoromycota</taxon>
        <taxon>Glomeromycotina</taxon>
        <taxon>Glomeromycetes</taxon>
        <taxon>Diversisporales</taxon>
        <taxon>Gigasporaceae</taxon>
        <taxon>Racocetra</taxon>
    </lineage>
</organism>
<comment type="caution">
    <text evidence="1">The sequence shown here is derived from an EMBL/GenBank/DDBJ whole genome shotgun (WGS) entry which is preliminary data.</text>
</comment>
<name>A0ACA9KSH7_9GLOM</name>